<reference evidence="1 2" key="1">
    <citation type="submission" date="2020-08" db="EMBL/GenBank/DDBJ databases">
        <title>Genomic Encyclopedia of Type Strains, Phase IV (KMG-IV): sequencing the most valuable type-strain genomes for metagenomic binning, comparative biology and taxonomic classification.</title>
        <authorList>
            <person name="Goeker M."/>
        </authorList>
    </citation>
    <scope>NUCLEOTIDE SEQUENCE [LARGE SCALE GENOMIC DNA]</scope>
    <source>
        <strain evidence="1 2">DSM 11525</strain>
    </source>
</reference>
<dbReference type="EMBL" id="JACHHR010000003">
    <property type="protein sequence ID" value="MBB5212447.1"/>
    <property type="molecule type" value="Genomic_DNA"/>
</dbReference>
<dbReference type="Proteomes" id="UP000563601">
    <property type="component" value="Unassembled WGS sequence"/>
</dbReference>
<evidence type="ECO:0000313" key="1">
    <source>
        <dbReference type="EMBL" id="MBB5212447.1"/>
    </source>
</evidence>
<comment type="caution">
    <text evidence="1">The sequence shown here is derived from an EMBL/GenBank/DDBJ whole genome shotgun (WGS) entry which is preliminary data.</text>
</comment>
<evidence type="ECO:0000313" key="2">
    <source>
        <dbReference type="Proteomes" id="UP000563601"/>
    </source>
</evidence>
<proteinExistence type="predicted"/>
<name>A0AA89PWX0_9GAMM</name>
<dbReference type="Pfam" id="PF13689">
    <property type="entry name" value="DUF4154"/>
    <property type="match status" value="1"/>
</dbReference>
<evidence type="ECO:0008006" key="3">
    <source>
        <dbReference type="Google" id="ProtNLM"/>
    </source>
</evidence>
<sequence length="212" mass="23250">MSKSDSCSYSAEIHVLPRNAGSGSRRHTQSLLCALLLPLLFLAVAPARAEASGHLSDSDLGRKVMVDYIVHFAHHVQWPIEVFSGTGAPFRICLMGSDELVAPLTARFHRHRIQGRMVELERVNDGEMLRARRCQIMVMGDMGAEQMAAAVGALEFFPVLTVSDINRFALLGGMVEFAGSGANMALQLNKTRLDRAELKVGSSLFRLSRQVN</sequence>
<dbReference type="AlphaFoldDB" id="A0AA89PWX0"/>
<gene>
    <name evidence="1" type="ORF">HNQ53_002672</name>
</gene>
<dbReference type="InterPro" id="IPR025293">
    <property type="entry name" value="YfiR/HmsC-like"/>
</dbReference>
<organism evidence="1 2">
    <name type="scientific">Microbulbifer hydrolyticus</name>
    <dbReference type="NCBI Taxonomy" id="48074"/>
    <lineage>
        <taxon>Bacteria</taxon>
        <taxon>Pseudomonadati</taxon>
        <taxon>Pseudomonadota</taxon>
        <taxon>Gammaproteobacteria</taxon>
        <taxon>Cellvibrionales</taxon>
        <taxon>Microbulbiferaceae</taxon>
        <taxon>Microbulbifer</taxon>
    </lineage>
</organism>
<accession>A0AA89PWX0</accession>
<protein>
    <recommendedName>
        <fullName evidence="3">DUF4154 domain-containing protein</fullName>
    </recommendedName>
</protein>
<dbReference type="RefSeq" id="WP_237567695.1">
    <property type="nucleotide sequence ID" value="NZ_CP047491.1"/>
</dbReference>